<sequence>MFSAVIDDVQSQLELLLATLLSPSTVYGWSVWGWVCIYVHGSEEKCGDPAGIGAGRAGNRLWIQRRKRSKCCVSTFTKSHYTRSSVKSDGTINCLERACSVFVND</sequence>
<dbReference type="Proteomes" id="UP001469553">
    <property type="component" value="Unassembled WGS sequence"/>
</dbReference>
<evidence type="ECO:0000313" key="1">
    <source>
        <dbReference type="EMBL" id="MEQ2298247.1"/>
    </source>
</evidence>
<dbReference type="EMBL" id="JAHRIP010047153">
    <property type="protein sequence ID" value="MEQ2298247.1"/>
    <property type="molecule type" value="Genomic_DNA"/>
</dbReference>
<evidence type="ECO:0000313" key="2">
    <source>
        <dbReference type="Proteomes" id="UP001469553"/>
    </source>
</evidence>
<proteinExistence type="predicted"/>
<reference evidence="1 2" key="1">
    <citation type="submission" date="2021-06" db="EMBL/GenBank/DDBJ databases">
        <authorList>
            <person name="Palmer J.M."/>
        </authorList>
    </citation>
    <scope>NUCLEOTIDE SEQUENCE [LARGE SCALE GENOMIC DNA]</scope>
    <source>
        <strain evidence="1 2">AS_MEX2019</strain>
        <tissue evidence="1">Muscle</tissue>
    </source>
</reference>
<comment type="caution">
    <text evidence="1">The sequence shown here is derived from an EMBL/GenBank/DDBJ whole genome shotgun (WGS) entry which is preliminary data.</text>
</comment>
<keyword evidence="2" id="KW-1185">Reference proteome</keyword>
<organism evidence="1 2">
    <name type="scientific">Ameca splendens</name>
    <dbReference type="NCBI Taxonomy" id="208324"/>
    <lineage>
        <taxon>Eukaryota</taxon>
        <taxon>Metazoa</taxon>
        <taxon>Chordata</taxon>
        <taxon>Craniata</taxon>
        <taxon>Vertebrata</taxon>
        <taxon>Euteleostomi</taxon>
        <taxon>Actinopterygii</taxon>
        <taxon>Neopterygii</taxon>
        <taxon>Teleostei</taxon>
        <taxon>Neoteleostei</taxon>
        <taxon>Acanthomorphata</taxon>
        <taxon>Ovalentaria</taxon>
        <taxon>Atherinomorphae</taxon>
        <taxon>Cyprinodontiformes</taxon>
        <taxon>Goodeidae</taxon>
        <taxon>Ameca</taxon>
    </lineage>
</organism>
<protein>
    <submittedName>
        <fullName evidence="1">Uncharacterized protein</fullName>
    </submittedName>
</protein>
<gene>
    <name evidence="1" type="ORF">AMECASPLE_003298</name>
</gene>
<accession>A0ABV0YXJ6</accession>
<name>A0ABV0YXJ6_9TELE</name>